<gene>
    <name evidence="8" type="ORF">SAMN05421642_13045</name>
</gene>
<name>A0A239N7U9_9NOCA</name>
<keyword evidence="9" id="KW-1185">Reference proteome</keyword>
<evidence type="ECO:0000313" key="8">
    <source>
        <dbReference type="EMBL" id="SNT50524.1"/>
    </source>
</evidence>
<evidence type="ECO:0000256" key="7">
    <source>
        <dbReference type="ARBA" id="ARBA00023291"/>
    </source>
</evidence>
<keyword evidence="4" id="KW-0249">Electron transport</keyword>
<dbReference type="RefSeq" id="WP_089252531.1">
    <property type="nucleotide sequence ID" value="NZ_FZOW01000030.1"/>
</dbReference>
<reference evidence="9" key="1">
    <citation type="submission" date="2017-06" db="EMBL/GenBank/DDBJ databases">
        <authorList>
            <person name="Varghese N."/>
            <person name="Submissions S."/>
        </authorList>
    </citation>
    <scope>NUCLEOTIDE SEQUENCE [LARGE SCALE GENOMIC DNA]</scope>
    <source>
        <strain evidence="9">JCM 23211</strain>
    </source>
</reference>
<dbReference type="SUPFAM" id="SSF54862">
    <property type="entry name" value="4Fe-4S ferredoxins"/>
    <property type="match status" value="1"/>
</dbReference>
<evidence type="ECO:0000256" key="1">
    <source>
        <dbReference type="ARBA" id="ARBA00001927"/>
    </source>
</evidence>
<evidence type="ECO:0000256" key="6">
    <source>
        <dbReference type="ARBA" id="ARBA00023014"/>
    </source>
</evidence>
<dbReference type="GO" id="GO:0046872">
    <property type="term" value="F:metal ion binding"/>
    <property type="evidence" value="ECO:0007669"/>
    <property type="project" value="UniProtKB-KW"/>
</dbReference>
<comment type="cofactor">
    <cofactor evidence="1">
        <name>[3Fe-4S] cluster</name>
        <dbReference type="ChEBI" id="CHEBI:21137"/>
    </cofactor>
</comment>
<dbReference type="Gene3D" id="3.30.70.20">
    <property type="match status" value="1"/>
</dbReference>
<evidence type="ECO:0000256" key="2">
    <source>
        <dbReference type="ARBA" id="ARBA00022448"/>
    </source>
</evidence>
<organism evidence="8 9">
    <name type="scientific">Rhodococcoides kyotonense</name>
    <dbReference type="NCBI Taxonomy" id="398843"/>
    <lineage>
        <taxon>Bacteria</taxon>
        <taxon>Bacillati</taxon>
        <taxon>Actinomycetota</taxon>
        <taxon>Actinomycetes</taxon>
        <taxon>Mycobacteriales</taxon>
        <taxon>Nocardiaceae</taxon>
        <taxon>Rhodococcoides</taxon>
    </lineage>
</organism>
<evidence type="ECO:0000256" key="3">
    <source>
        <dbReference type="ARBA" id="ARBA00022723"/>
    </source>
</evidence>
<dbReference type="InterPro" id="IPR051269">
    <property type="entry name" value="Fe-S_cluster_ET"/>
</dbReference>
<dbReference type="GO" id="GO:0051538">
    <property type="term" value="F:3 iron, 4 sulfur cluster binding"/>
    <property type="evidence" value="ECO:0007669"/>
    <property type="project" value="UniProtKB-KW"/>
</dbReference>
<protein>
    <submittedName>
        <fullName evidence="8">Ferredoxin</fullName>
    </submittedName>
</protein>
<dbReference type="EMBL" id="FZOW01000030">
    <property type="protein sequence ID" value="SNT50524.1"/>
    <property type="molecule type" value="Genomic_DNA"/>
</dbReference>
<evidence type="ECO:0000313" key="9">
    <source>
        <dbReference type="Proteomes" id="UP000198327"/>
    </source>
</evidence>
<evidence type="ECO:0000256" key="4">
    <source>
        <dbReference type="ARBA" id="ARBA00022982"/>
    </source>
</evidence>
<dbReference type="AlphaFoldDB" id="A0A239N7U9"/>
<keyword evidence="6" id="KW-0411">Iron-sulfur</keyword>
<proteinExistence type="predicted"/>
<dbReference type="STRING" id="398843.A3K89_05020"/>
<dbReference type="PANTHER" id="PTHR36923:SF3">
    <property type="entry name" value="FERREDOXIN"/>
    <property type="match status" value="1"/>
</dbReference>
<accession>A0A239N7U9</accession>
<evidence type="ECO:0000256" key="5">
    <source>
        <dbReference type="ARBA" id="ARBA00023004"/>
    </source>
</evidence>
<keyword evidence="3" id="KW-0479">Metal-binding</keyword>
<keyword evidence="2" id="KW-0813">Transport</keyword>
<keyword evidence="5" id="KW-0408">Iron</keyword>
<keyword evidence="7" id="KW-0003">3Fe-4S</keyword>
<dbReference type="Pfam" id="PF13370">
    <property type="entry name" value="Fer4_13"/>
    <property type="match status" value="1"/>
</dbReference>
<sequence length="62" mass="6719">MVEVDVDLCEANGVCVGLVPDVFDLSDDDELSISDAADRPEHRSMIEVAIASCPRAALRWSD</sequence>
<dbReference type="PANTHER" id="PTHR36923">
    <property type="entry name" value="FERREDOXIN"/>
    <property type="match status" value="1"/>
</dbReference>
<dbReference type="Proteomes" id="UP000198327">
    <property type="component" value="Unassembled WGS sequence"/>
</dbReference>